<dbReference type="STRING" id="560819.SAMN05428998_104247"/>
<protein>
    <submittedName>
        <fullName evidence="1">Uncharacterized protein</fullName>
    </submittedName>
</protein>
<accession>A0A1Y6BLC8</accession>
<dbReference type="EMBL" id="FWZX01000004">
    <property type="protein sequence ID" value="SMF09527.1"/>
    <property type="molecule type" value="Genomic_DNA"/>
</dbReference>
<evidence type="ECO:0000313" key="2">
    <source>
        <dbReference type="Proteomes" id="UP000192917"/>
    </source>
</evidence>
<gene>
    <name evidence="1" type="ORF">SAMN05428998_104247</name>
</gene>
<dbReference type="AlphaFoldDB" id="A0A1Y6BLC8"/>
<reference evidence="1 2" key="1">
    <citation type="submission" date="2017-04" db="EMBL/GenBank/DDBJ databases">
        <authorList>
            <person name="Afonso C.L."/>
            <person name="Miller P.J."/>
            <person name="Scott M.A."/>
            <person name="Spackman E."/>
            <person name="Goraichik I."/>
            <person name="Dimitrov K.M."/>
            <person name="Suarez D.L."/>
            <person name="Swayne D.E."/>
        </authorList>
    </citation>
    <scope>NUCLEOTIDE SEQUENCE [LARGE SCALE GENOMIC DNA]</scope>
    <source>
        <strain evidence="1 2">USBA 355</strain>
    </source>
</reference>
<organism evidence="1 2">
    <name type="scientific">Tistlia consotensis USBA 355</name>
    <dbReference type="NCBI Taxonomy" id="560819"/>
    <lineage>
        <taxon>Bacteria</taxon>
        <taxon>Pseudomonadati</taxon>
        <taxon>Pseudomonadota</taxon>
        <taxon>Alphaproteobacteria</taxon>
        <taxon>Rhodospirillales</taxon>
        <taxon>Rhodovibrionaceae</taxon>
        <taxon>Tistlia</taxon>
    </lineage>
</organism>
<keyword evidence="2" id="KW-1185">Reference proteome</keyword>
<evidence type="ECO:0000313" key="1">
    <source>
        <dbReference type="EMBL" id="SMF09527.1"/>
    </source>
</evidence>
<proteinExistence type="predicted"/>
<name>A0A1Y6BLC8_9PROT</name>
<dbReference type="Proteomes" id="UP000192917">
    <property type="component" value="Unassembled WGS sequence"/>
</dbReference>
<sequence>MLGLERWALCVRNEVELRKLEVRRRLDCLAHNRKSCP</sequence>